<evidence type="ECO:0000313" key="8">
    <source>
        <dbReference type="EMBL" id="TWU55785.1"/>
    </source>
</evidence>
<dbReference type="Proteomes" id="UP000317977">
    <property type="component" value="Unassembled WGS sequence"/>
</dbReference>
<keyword evidence="6" id="KW-0732">Signal</keyword>
<name>A0A5C6F3Q9_9BACT</name>
<dbReference type="AlphaFoldDB" id="A0A5C6F3Q9"/>
<evidence type="ECO:0000256" key="6">
    <source>
        <dbReference type="SAM" id="SignalP"/>
    </source>
</evidence>
<evidence type="ECO:0000313" key="9">
    <source>
        <dbReference type="Proteomes" id="UP000317977"/>
    </source>
</evidence>
<feature type="domain" description="Sulfatase N-terminal" evidence="7">
    <location>
        <begin position="29"/>
        <end position="316"/>
    </location>
</feature>
<dbReference type="EMBL" id="SJPX01000002">
    <property type="protein sequence ID" value="TWU55785.1"/>
    <property type="molecule type" value="Genomic_DNA"/>
</dbReference>
<accession>A0A5C6F3Q9</accession>
<evidence type="ECO:0000256" key="4">
    <source>
        <dbReference type="ARBA" id="ARBA00022837"/>
    </source>
</evidence>
<evidence type="ECO:0000256" key="2">
    <source>
        <dbReference type="ARBA" id="ARBA00022723"/>
    </source>
</evidence>
<feature type="region of interest" description="Disordered" evidence="5">
    <location>
        <begin position="489"/>
        <end position="510"/>
    </location>
</feature>
<feature type="chain" id="PRO_5022763531" evidence="6">
    <location>
        <begin position="27"/>
        <end position="510"/>
    </location>
</feature>
<dbReference type="OrthoDB" id="9762324at2"/>
<comment type="caution">
    <text evidence="8">The sequence shown here is derived from an EMBL/GenBank/DDBJ whole genome shotgun (WGS) entry which is preliminary data.</text>
</comment>
<dbReference type="RefSeq" id="WP_146533915.1">
    <property type="nucleotide sequence ID" value="NZ_SJPX01000002.1"/>
</dbReference>
<organism evidence="8 9">
    <name type="scientific">Rubripirellula reticaptiva</name>
    <dbReference type="NCBI Taxonomy" id="2528013"/>
    <lineage>
        <taxon>Bacteria</taxon>
        <taxon>Pseudomonadati</taxon>
        <taxon>Planctomycetota</taxon>
        <taxon>Planctomycetia</taxon>
        <taxon>Pirellulales</taxon>
        <taxon>Pirellulaceae</taxon>
        <taxon>Rubripirellula</taxon>
    </lineage>
</organism>
<dbReference type="GO" id="GO:0046872">
    <property type="term" value="F:metal ion binding"/>
    <property type="evidence" value="ECO:0007669"/>
    <property type="project" value="UniProtKB-KW"/>
</dbReference>
<reference evidence="8 9" key="1">
    <citation type="submission" date="2019-02" db="EMBL/GenBank/DDBJ databases">
        <title>Deep-cultivation of Planctomycetes and their phenomic and genomic characterization uncovers novel biology.</title>
        <authorList>
            <person name="Wiegand S."/>
            <person name="Jogler M."/>
            <person name="Boedeker C."/>
            <person name="Pinto D."/>
            <person name="Vollmers J."/>
            <person name="Rivas-Marin E."/>
            <person name="Kohn T."/>
            <person name="Peeters S.H."/>
            <person name="Heuer A."/>
            <person name="Rast P."/>
            <person name="Oberbeckmann S."/>
            <person name="Bunk B."/>
            <person name="Jeske O."/>
            <person name="Meyerdierks A."/>
            <person name="Storesund J.E."/>
            <person name="Kallscheuer N."/>
            <person name="Luecker S."/>
            <person name="Lage O.M."/>
            <person name="Pohl T."/>
            <person name="Merkel B.J."/>
            <person name="Hornburger P."/>
            <person name="Mueller R.-W."/>
            <person name="Bruemmer F."/>
            <person name="Labrenz M."/>
            <person name="Spormann A.M."/>
            <person name="Op Den Camp H."/>
            <person name="Overmann J."/>
            <person name="Amann R."/>
            <person name="Jetten M.S.M."/>
            <person name="Mascher T."/>
            <person name="Medema M.H."/>
            <person name="Devos D.P."/>
            <person name="Kaster A.-K."/>
            <person name="Ovreas L."/>
            <person name="Rohde M."/>
            <person name="Galperin M.Y."/>
            <person name="Jogler C."/>
        </authorList>
    </citation>
    <scope>NUCLEOTIDE SEQUENCE [LARGE SCALE GENOMIC DNA]</scope>
    <source>
        <strain evidence="8 9">Poly59</strain>
    </source>
</reference>
<evidence type="ECO:0000256" key="1">
    <source>
        <dbReference type="ARBA" id="ARBA00008779"/>
    </source>
</evidence>
<feature type="signal peptide" evidence="6">
    <location>
        <begin position="1"/>
        <end position="26"/>
    </location>
</feature>
<dbReference type="InterPro" id="IPR017850">
    <property type="entry name" value="Alkaline_phosphatase_core_sf"/>
</dbReference>
<dbReference type="EC" id="3.1.6.1" evidence="8"/>
<dbReference type="Pfam" id="PF00884">
    <property type="entry name" value="Sulfatase"/>
    <property type="match status" value="1"/>
</dbReference>
<keyword evidence="3 8" id="KW-0378">Hydrolase</keyword>
<evidence type="ECO:0000256" key="3">
    <source>
        <dbReference type="ARBA" id="ARBA00022801"/>
    </source>
</evidence>
<dbReference type="CDD" id="cd16027">
    <property type="entry name" value="SGSH"/>
    <property type="match status" value="1"/>
</dbReference>
<dbReference type="PANTHER" id="PTHR42693:SF53">
    <property type="entry name" value="ENDO-4-O-SULFATASE"/>
    <property type="match status" value="1"/>
</dbReference>
<dbReference type="PANTHER" id="PTHR42693">
    <property type="entry name" value="ARYLSULFATASE FAMILY MEMBER"/>
    <property type="match status" value="1"/>
</dbReference>
<dbReference type="InterPro" id="IPR050738">
    <property type="entry name" value="Sulfatase"/>
</dbReference>
<dbReference type="GO" id="GO:0004065">
    <property type="term" value="F:arylsulfatase activity"/>
    <property type="evidence" value="ECO:0007669"/>
    <property type="project" value="UniProtKB-EC"/>
</dbReference>
<gene>
    <name evidence="8" type="primary">atsA_35</name>
    <name evidence="8" type="ORF">Poly59_20870</name>
</gene>
<protein>
    <submittedName>
        <fullName evidence="8">Arylsulfatase</fullName>
        <ecNumber evidence="8">3.1.6.1</ecNumber>
    </submittedName>
</protein>
<dbReference type="SUPFAM" id="SSF53649">
    <property type="entry name" value="Alkaline phosphatase-like"/>
    <property type="match status" value="1"/>
</dbReference>
<comment type="similarity">
    <text evidence="1">Belongs to the sulfatase family.</text>
</comment>
<dbReference type="InterPro" id="IPR024607">
    <property type="entry name" value="Sulfatase_CS"/>
</dbReference>
<proteinExistence type="inferred from homology"/>
<sequence length="510" mass="56175" precursor="true">MTPSHLICCVYLLAGSLTFNLTLATAAQPNFVILIADDVSYNDLGCYGSLDARTPKIDALAKQGVRFTNAFLTASSCSPSRSSIITGRYPHNNGQAAELHQAISGHLPSFTGTLRDNGYFTCLAGKHHMTWDDTPAGETKPTEPFDKVFPPNEPGNSGGHANWINAIEQRPQDQPFCFWFAALDAHRDWDGDRQWDEALYGPMHDPSTLHLPPAFVDTPQTRQDFASYLNEVTRFDHFVGRVVDRLKADGTFDNTYIFVLADNGRPFPRAKTRLHDDGMQTYLVATGPTIKHPGATCDSLVSVIDIAPTILELAGAAKPNSFQGVSMLPLFDDLTASIRTHAFSEHNWHDYEALARSVRDGRWLLIRNFRPQLAMQGPADSVRSPTHQALRSAAASTESLTPIQADVLAAPRPETELYDTTGDPHQVHNLAGDPAYAAIESRLLKTLETWQEKTGDDAPETVTPDLFDRDTGESLGLGKANAAQLRQPYPGYRNHADTINNPGLRHHNRN</sequence>
<dbReference type="Gene3D" id="3.40.720.10">
    <property type="entry name" value="Alkaline Phosphatase, subunit A"/>
    <property type="match status" value="1"/>
</dbReference>
<keyword evidence="4" id="KW-0106">Calcium</keyword>
<evidence type="ECO:0000259" key="7">
    <source>
        <dbReference type="Pfam" id="PF00884"/>
    </source>
</evidence>
<keyword evidence="9" id="KW-1185">Reference proteome</keyword>
<keyword evidence="2" id="KW-0479">Metal-binding</keyword>
<dbReference type="PROSITE" id="PS00523">
    <property type="entry name" value="SULFATASE_1"/>
    <property type="match status" value="1"/>
</dbReference>
<dbReference type="InterPro" id="IPR000917">
    <property type="entry name" value="Sulfatase_N"/>
</dbReference>
<evidence type="ECO:0000256" key="5">
    <source>
        <dbReference type="SAM" id="MobiDB-lite"/>
    </source>
</evidence>